<dbReference type="InterPro" id="IPR016763">
    <property type="entry name" value="VAP"/>
</dbReference>
<dbReference type="Pfam" id="PF00635">
    <property type="entry name" value="Motile_Sperm"/>
    <property type="match status" value="1"/>
</dbReference>
<dbReference type="AlphaFoldDB" id="A0AA36D1Z6"/>
<dbReference type="PROSITE" id="PS50202">
    <property type="entry name" value="MSP"/>
    <property type="match status" value="1"/>
</dbReference>
<dbReference type="Gene3D" id="2.60.40.10">
    <property type="entry name" value="Immunoglobulins"/>
    <property type="match status" value="1"/>
</dbReference>
<name>A0AA36D1Z6_9BILA</name>
<proteinExistence type="inferred from homology"/>
<protein>
    <recommendedName>
        <fullName evidence="2">Major sperm protein</fullName>
    </recommendedName>
</protein>
<feature type="non-terminal residue" evidence="5">
    <location>
        <position position="286"/>
    </location>
</feature>
<keyword evidence="6" id="KW-1185">Reference proteome</keyword>
<dbReference type="PANTHER" id="PTHR10809">
    <property type="entry name" value="VESICLE-ASSOCIATED MEMBRANE PROTEIN-ASSOCIATED PROTEIN"/>
    <property type="match status" value="1"/>
</dbReference>
<comment type="similarity">
    <text evidence="1">Belongs to the VAMP-associated protein (VAP) (TC 9.B.17) family.</text>
</comment>
<dbReference type="GO" id="GO:0005789">
    <property type="term" value="C:endoplasmic reticulum membrane"/>
    <property type="evidence" value="ECO:0007669"/>
    <property type="project" value="InterPro"/>
</dbReference>
<evidence type="ECO:0000313" key="6">
    <source>
        <dbReference type="Proteomes" id="UP001177023"/>
    </source>
</evidence>
<organism evidence="5 6">
    <name type="scientific">Mesorhabditis spiculigera</name>
    <dbReference type="NCBI Taxonomy" id="96644"/>
    <lineage>
        <taxon>Eukaryota</taxon>
        <taxon>Metazoa</taxon>
        <taxon>Ecdysozoa</taxon>
        <taxon>Nematoda</taxon>
        <taxon>Chromadorea</taxon>
        <taxon>Rhabditida</taxon>
        <taxon>Rhabditina</taxon>
        <taxon>Rhabditomorpha</taxon>
        <taxon>Rhabditoidea</taxon>
        <taxon>Rhabditidae</taxon>
        <taxon>Mesorhabditinae</taxon>
        <taxon>Mesorhabditis</taxon>
    </lineage>
</organism>
<dbReference type="EMBL" id="CATQJA010002657">
    <property type="protein sequence ID" value="CAJ0579450.1"/>
    <property type="molecule type" value="Genomic_DNA"/>
</dbReference>
<comment type="function">
    <text evidence="2">Central component in molecular interactions underlying sperm crawling. Forms an extensive filament system that extends from sperm villipoda, along the leading edge of the pseudopod.</text>
</comment>
<gene>
    <name evidence="5" type="ORF">MSPICULIGERA_LOCUS17668</name>
</gene>
<feature type="region of interest" description="Disordered" evidence="3">
    <location>
        <begin position="1"/>
        <end position="38"/>
    </location>
</feature>
<keyword evidence="2" id="KW-0206">Cytoskeleton</keyword>
<dbReference type="PANTHER" id="PTHR10809:SF67">
    <property type="entry name" value="PROTEIN CBG20367"/>
    <property type="match status" value="1"/>
</dbReference>
<comment type="caution">
    <text evidence="5">The sequence shown here is derived from an EMBL/GenBank/DDBJ whole genome shotgun (WGS) entry which is preliminary data.</text>
</comment>
<dbReference type="SUPFAM" id="SSF49354">
    <property type="entry name" value="PapD-like"/>
    <property type="match status" value="1"/>
</dbReference>
<evidence type="ECO:0000259" key="4">
    <source>
        <dbReference type="PROSITE" id="PS50202"/>
    </source>
</evidence>
<feature type="compositionally biased region" description="Low complexity" evidence="3">
    <location>
        <begin position="1"/>
        <end position="24"/>
    </location>
</feature>
<reference evidence="5" key="1">
    <citation type="submission" date="2023-06" db="EMBL/GenBank/DDBJ databases">
        <authorList>
            <person name="Delattre M."/>
        </authorList>
    </citation>
    <scope>NUCLEOTIDE SEQUENCE</scope>
    <source>
        <strain evidence="5">AF72</strain>
    </source>
</reference>
<feature type="compositionally biased region" description="Polar residues" evidence="3">
    <location>
        <begin position="180"/>
        <end position="189"/>
    </location>
</feature>
<dbReference type="GO" id="GO:0090158">
    <property type="term" value="P:endoplasmic reticulum membrane organization"/>
    <property type="evidence" value="ECO:0007669"/>
    <property type="project" value="TreeGrafter"/>
</dbReference>
<dbReference type="InterPro" id="IPR008962">
    <property type="entry name" value="PapD-like_sf"/>
</dbReference>
<evidence type="ECO:0000313" key="5">
    <source>
        <dbReference type="EMBL" id="CAJ0579450.1"/>
    </source>
</evidence>
<dbReference type="GO" id="GO:0061817">
    <property type="term" value="P:endoplasmic reticulum-plasma membrane tethering"/>
    <property type="evidence" value="ECO:0007669"/>
    <property type="project" value="TreeGrafter"/>
</dbReference>
<feature type="domain" description="MSP" evidence="4">
    <location>
        <begin position="42"/>
        <end position="155"/>
    </location>
</feature>
<dbReference type="GO" id="GO:0033149">
    <property type="term" value="F:FFAT motif binding"/>
    <property type="evidence" value="ECO:0007669"/>
    <property type="project" value="TreeGrafter"/>
</dbReference>
<evidence type="ECO:0000256" key="3">
    <source>
        <dbReference type="SAM" id="MobiDB-lite"/>
    </source>
</evidence>
<dbReference type="Proteomes" id="UP001177023">
    <property type="component" value="Unassembled WGS sequence"/>
</dbReference>
<dbReference type="InterPro" id="IPR000535">
    <property type="entry name" value="MSP_dom"/>
</dbReference>
<evidence type="ECO:0000256" key="1">
    <source>
        <dbReference type="ARBA" id="ARBA00008932"/>
    </source>
</evidence>
<dbReference type="InterPro" id="IPR013783">
    <property type="entry name" value="Ig-like_fold"/>
</dbReference>
<dbReference type="GO" id="GO:0005886">
    <property type="term" value="C:plasma membrane"/>
    <property type="evidence" value="ECO:0007669"/>
    <property type="project" value="TreeGrafter"/>
</dbReference>
<evidence type="ECO:0000256" key="2">
    <source>
        <dbReference type="RuleBase" id="RU003425"/>
    </source>
</evidence>
<keyword evidence="2" id="KW-0963">Cytoplasm</keyword>
<feature type="region of interest" description="Disordered" evidence="3">
    <location>
        <begin position="160"/>
        <end position="189"/>
    </location>
</feature>
<accession>A0AA36D1Z6</accession>
<sequence length="286" mass="31198">MAAPHHSQQLQPAAPQQAGIAGAADGKPLQCSPQHQSNPSQYISVSPLFLQFDGPKEATAELTIKALAPYNYRLAWRVLVTSPTRYLVSPSTGFLMPNQQVKVTVTLPDVKKYHKRHRFLVQAIVCPDALNNRREVWKEIGDGVGRITEIQCIRVATHRGGLPATSPSTPTGEQAPITDGRSTPTTSQTGVVQDEPLVTHMAPPDPVVDEALNHEVNLFVDRITEALGKKQDAACRMQRSVNEIKLLEVELDRLSAAQISLNVHIKATVQDTAGMALLRGIHHESS</sequence>